<proteinExistence type="predicted"/>
<name>A0A9N7RAJ5_STRHE</name>
<gene>
    <name evidence="4" type="ORF">SHERM_20390</name>
</gene>
<keyword evidence="5" id="KW-1185">Reference proteome</keyword>
<organism evidence="4 5">
    <name type="scientific">Striga hermonthica</name>
    <name type="common">Purple witchweed</name>
    <name type="synonym">Buchnera hermonthica</name>
    <dbReference type="NCBI Taxonomy" id="68872"/>
    <lineage>
        <taxon>Eukaryota</taxon>
        <taxon>Viridiplantae</taxon>
        <taxon>Streptophyta</taxon>
        <taxon>Embryophyta</taxon>
        <taxon>Tracheophyta</taxon>
        <taxon>Spermatophyta</taxon>
        <taxon>Magnoliopsida</taxon>
        <taxon>eudicotyledons</taxon>
        <taxon>Gunneridae</taxon>
        <taxon>Pentapetalae</taxon>
        <taxon>asterids</taxon>
        <taxon>lamiids</taxon>
        <taxon>Lamiales</taxon>
        <taxon>Orobanchaceae</taxon>
        <taxon>Buchnereae</taxon>
        <taxon>Striga</taxon>
    </lineage>
</organism>
<feature type="transmembrane region" description="Helical" evidence="2">
    <location>
        <begin position="46"/>
        <end position="70"/>
    </location>
</feature>
<sequence length="236" mass="25347">MMGARPMRACHRTYNMTQSSEDGGKQTFPLPAEQFRPLQSVFRRRLLNGIGAASLLAVGANLGGVSSFLLSFSPEAARSLKLDALYPVGGYSRYIDTNEGFGEVNEPVVAFGPPGSTGELNVSVIVSTVPIDFSIEAFGGAERVGEAVLKTITVPSRGTSVKGTLIGSSVREGPEKGVKYCVLEFGVESSIFRRHNIAVCCARKGRLFTLNAQAPESAWPQYKAQFYVIADSFILV</sequence>
<dbReference type="EMBL" id="CACSLK010024540">
    <property type="protein sequence ID" value="CAA0823223.1"/>
    <property type="molecule type" value="Genomic_DNA"/>
</dbReference>
<dbReference type="GO" id="GO:0019898">
    <property type="term" value="C:extrinsic component of membrane"/>
    <property type="evidence" value="ECO:0007669"/>
    <property type="project" value="InterPro"/>
</dbReference>
<dbReference type="SUPFAM" id="SSF55724">
    <property type="entry name" value="Mog1p/PsbP-like"/>
    <property type="match status" value="1"/>
</dbReference>
<protein>
    <submittedName>
        <fullName evidence="4">PsbP domain-containing protein 7- chloroplastic</fullName>
    </submittedName>
</protein>
<dbReference type="GO" id="GO:0015979">
    <property type="term" value="P:photosynthesis"/>
    <property type="evidence" value="ECO:0007669"/>
    <property type="project" value="InterPro"/>
</dbReference>
<evidence type="ECO:0000313" key="5">
    <source>
        <dbReference type="Proteomes" id="UP001153555"/>
    </source>
</evidence>
<dbReference type="InterPro" id="IPR002683">
    <property type="entry name" value="PsbP_C"/>
</dbReference>
<dbReference type="Gene3D" id="3.40.1000.10">
    <property type="entry name" value="Mog1/PsbP, alpha/beta/alpha sandwich"/>
    <property type="match status" value="1"/>
</dbReference>
<dbReference type="Proteomes" id="UP001153555">
    <property type="component" value="Unassembled WGS sequence"/>
</dbReference>
<dbReference type="PANTHER" id="PTHR31407">
    <property type="match status" value="1"/>
</dbReference>
<comment type="subcellular location">
    <subcellularLocation>
        <location evidence="1">Plastid</location>
        <location evidence="1">Chloroplast thylakoid membrane</location>
    </subcellularLocation>
</comment>
<dbReference type="Pfam" id="PF01789">
    <property type="entry name" value="PsbP"/>
    <property type="match status" value="1"/>
</dbReference>
<dbReference type="GO" id="GO:0009535">
    <property type="term" value="C:chloroplast thylakoid membrane"/>
    <property type="evidence" value="ECO:0007669"/>
    <property type="project" value="UniProtKB-SubCell"/>
</dbReference>
<dbReference type="PANTHER" id="PTHR31407:SF16">
    <property type="entry name" value="PSBP DOMAIN-CONTAINING PROTEIN 7, CHLOROPLASTIC"/>
    <property type="match status" value="1"/>
</dbReference>
<evidence type="ECO:0000256" key="1">
    <source>
        <dbReference type="ARBA" id="ARBA00004334"/>
    </source>
</evidence>
<dbReference type="InterPro" id="IPR016123">
    <property type="entry name" value="Mog1/PsbP_a/b/a-sand"/>
</dbReference>
<keyword evidence="2" id="KW-0472">Membrane</keyword>
<dbReference type="AlphaFoldDB" id="A0A9N7RAJ5"/>
<evidence type="ECO:0000256" key="2">
    <source>
        <dbReference type="SAM" id="Phobius"/>
    </source>
</evidence>
<evidence type="ECO:0000259" key="3">
    <source>
        <dbReference type="Pfam" id="PF01789"/>
    </source>
</evidence>
<dbReference type="NCBIfam" id="NF040946">
    <property type="entry name" value="PSII_PsbP"/>
    <property type="match status" value="1"/>
</dbReference>
<keyword evidence="2" id="KW-1133">Transmembrane helix</keyword>
<comment type="caution">
    <text evidence="4">The sequence shown here is derived from an EMBL/GenBank/DDBJ whole genome shotgun (WGS) entry which is preliminary data.</text>
</comment>
<dbReference type="GO" id="GO:0009654">
    <property type="term" value="C:photosystem II oxygen evolving complex"/>
    <property type="evidence" value="ECO:0007669"/>
    <property type="project" value="InterPro"/>
</dbReference>
<dbReference type="GO" id="GO:0005509">
    <property type="term" value="F:calcium ion binding"/>
    <property type="evidence" value="ECO:0007669"/>
    <property type="project" value="InterPro"/>
</dbReference>
<keyword evidence="2" id="KW-0812">Transmembrane</keyword>
<feature type="domain" description="PsbP C-terminal" evidence="3">
    <location>
        <begin position="119"/>
        <end position="233"/>
    </location>
</feature>
<reference evidence="4" key="1">
    <citation type="submission" date="2019-12" db="EMBL/GenBank/DDBJ databases">
        <authorList>
            <person name="Scholes J."/>
        </authorList>
    </citation>
    <scope>NUCLEOTIDE SEQUENCE</scope>
</reference>
<accession>A0A9N7RAJ5</accession>
<dbReference type="OrthoDB" id="414405at2759"/>
<evidence type="ECO:0000313" key="4">
    <source>
        <dbReference type="EMBL" id="CAA0823223.1"/>
    </source>
</evidence>